<organism evidence="1 2">
    <name type="scientific">Zosterops borbonicus</name>
    <dbReference type="NCBI Taxonomy" id="364589"/>
    <lineage>
        <taxon>Eukaryota</taxon>
        <taxon>Metazoa</taxon>
        <taxon>Chordata</taxon>
        <taxon>Craniata</taxon>
        <taxon>Vertebrata</taxon>
        <taxon>Euteleostomi</taxon>
        <taxon>Archelosauria</taxon>
        <taxon>Archosauria</taxon>
        <taxon>Dinosauria</taxon>
        <taxon>Saurischia</taxon>
        <taxon>Theropoda</taxon>
        <taxon>Coelurosauria</taxon>
        <taxon>Aves</taxon>
        <taxon>Neognathae</taxon>
        <taxon>Neoaves</taxon>
        <taxon>Telluraves</taxon>
        <taxon>Australaves</taxon>
        <taxon>Passeriformes</taxon>
        <taxon>Sylvioidea</taxon>
        <taxon>Zosteropidae</taxon>
        <taxon>Zosterops</taxon>
    </lineage>
</organism>
<protein>
    <submittedName>
        <fullName evidence="1">Uncharacterized protein</fullName>
    </submittedName>
</protein>
<dbReference type="Proteomes" id="UP000796761">
    <property type="component" value="Unassembled WGS sequence"/>
</dbReference>
<feature type="non-terminal residue" evidence="1">
    <location>
        <position position="1"/>
    </location>
</feature>
<dbReference type="AlphaFoldDB" id="A0A8K1LU42"/>
<comment type="caution">
    <text evidence="1">The sequence shown here is derived from an EMBL/GenBank/DDBJ whole genome shotgun (WGS) entry which is preliminary data.</text>
</comment>
<evidence type="ECO:0000313" key="1">
    <source>
        <dbReference type="EMBL" id="TRZ26945.1"/>
    </source>
</evidence>
<reference evidence="1" key="1">
    <citation type="submission" date="2019-04" db="EMBL/GenBank/DDBJ databases">
        <title>Genome assembly of Zosterops borbonicus 15179.</title>
        <authorList>
            <person name="Leroy T."/>
            <person name="Anselmetti Y."/>
            <person name="Tilak M.-K."/>
            <person name="Nabholz B."/>
        </authorList>
    </citation>
    <scope>NUCLEOTIDE SEQUENCE</scope>
    <source>
        <strain evidence="1">HGM_15179</strain>
        <tissue evidence="1">Muscle</tissue>
    </source>
</reference>
<sequence>KSININGLYLDNIDKEIKCTLKKFVDETKLSDVTDTPEVRNAIQWDVNKPRSEPMGIP</sequence>
<dbReference type="EMBL" id="SWJQ01000002">
    <property type="protein sequence ID" value="TRZ26945.1"/>
    <property type="molecule type" value="Genomic_DNA"/>
</dbReference>
<keyword evidence="2" id="KW-1185">Reference proteome</keyword>
<name>A0A8K1LU42_9PASS</name>
<accession>A0A8K1LU42</accession>
<gene>
    <name evidence="1" type="ORF">HGM15179_000186</name>
</gene>
<evidence type="ECO:0000313" key="2">
    <source>
        <dbReference type="Proteomes" id="UP000796761"/>
    </source>
</evidence>
<proteinExistence type="predicted"/>